<gene>
    <name evidence="4" type="ORF">scyTo_0024983</name>
</gene>
<reference evidence="4 5" key="1">
    <citation type="journal article" date="2018" name="Nat. Ecol. Evol.">
        <title>Shark genomes provide insights into elasmobranch evolution and the origin of vertebrates.</title>
        <authorList>
            <person name="Hara Y"/>
            <person name="Yamaguchi K"/>
            <person name="Onimaru K"/>
            <person name="Kadota M"/>
            <person name="Koyanagi M"/>
            <person name="Keeley SD"/>
            <person name="Tatsumi K"/>
            <person name="Tanaka K"/>
            <person name="Motone F"/>
            <person name="Kageyama Y"/>
            <person name="Nozu R"/>
            <person name="Adachi N"/>
            <person name="Nishimura O"/>
            <person name="Nakagawa R"/>
            <person name="Tanegashima C"/>
            <person name="Kiyatake I"/>
            <person name="Matsumoto R"/>
            <person name="Murakumo K"/>
            <person name="Nishida K"/>
            <person name="Terakita A"/>
            <person name="Kuratani S"/>
            <person name="Sato K"/>
            <person name="Hyodo S Kuraku.S."/>
        </authorList>
    </citation>
    <scope>NUCLEOTIDE SEQUENCE [LARGE SCALE GENOMIC DNA]</scope>
</reference>
<dbReference type="PROSITE" id="PS50923">
    <property type="entry name" value="SUSHI"/>
    <property type="match status" value="1"/>
</dbReference>
<evidence type="ECO:0000256" key="1">
    <source>
        <dbReference type="ARBA" id="ARBA00023157"/>
    </source>
</evidence>
<dbReference type="AlphaFoldDB" id="A0A401QFT7"/>
<keyword evidence="5" id="KW-1185">Reference proteome</keyword>
<proteinExistence type="predicted"/>
<accession>A0A401QFT7</accession>
<evidence type="ECO:0000259" key="3">
    <source>
        <dbReference type="PROSITE" id="PS50923"/>
    </source>
</evidence>
<evidence type="ECO:0000256" key="2">
    <source>
        <dbReference type="PROSITE-ProRule" id="PRU00302"/>
    </source>
</evidence>
<dbReference type="InterPro" id="IPR000436">
    <property type="entry name" value="Sushi_SCR_CCP_dom"/>
</dbReference>
<dbReference type="Pfam" id="PF00084">
    <property type="entry name" value="Sushi"/>
    <property type="match status" value="1"/>
</dbReference>
<evidence type="ECO:0000313" key="5">
    <source>
        <dbReference type="Proteomes" id="UP000288216"/>
    </source>
</evidence>
<dbReference type="SUPFAM" id="SSF57535">
    <property type="entry name" value="Complement control module/SCR domain"/>
    <property type="match status" value="1"/>
</dbReference>
<keyword evidence="2" id="KW-0768">Sushi</keyword>
<comment type="caution">
    <text evidence="4">The sequence shown here is derived from an EMBL/GenBank/DDBJ whole genome shotgun (WGS) entry which is preliminary data.</text>
</comment>
<dbReference type="CDD" id="cd00033">
    <property type="entry name" value="CCP"/>
    <property type="match status" value="1"/>
</dbReference>
<keyword evidence="1 2" id="KW-1015">Disulfide bond</keyword>
<dbReference type="OrthoDB" id="504708at2759"/>
<comment type="caution">
    <text evidence="2">Lacks conserved residue(s) required for the propagation of feature annotation.</text>
</comment>
<feature type="domain" description="Sushi" evidence="3">
    <location>
        <begin position="7"/>
        <end position="67"/>
    </location>
</feature>
<feature type="disulfide bond" evidence="2">
    <location>
        <begin position="9"/>
        <end position="52"/>
    </location>
</feature>
<organism evidence="4 5">
    <name type="scientific">Scyliorhinus torazame</name>
    <name type="common">Cloudy catshark</name>
    <name type="synonym">Catulus torazame</name>
    <dbReference type="NCBI Taxonomy" id="75743"/>
    <lineage>
        <taxon>Eukaryota</taxon>
        <taxon>Metazoa</taxon>
        <taxon>Chordata</taxon>
        <taxon>Craniata</taxon>
        <taxon>Vertebrata</taxon>
        <taxon>Chondrichthyes</taxon>
        <taxon>Elasmobranchii</taxon>
        <taxon>Galeomorphii</taxon>
        <taxon>Galeoidea</taxon>
        <taxon>Carcharhiniformes</taxon>
        <taxon>Scyliorhinidae</taxon>
        <taxon>Scyliorhinus</taxon>
    </lineage>
</organism>
<dbReference type="Gene3D" id="2.10.70.10">
    <property type="entry name" value="Complement Module, domain 1"/>
    <property type="match status" value="1"/>
</dbReference>
<dbReference type="Proteomes" id="UP000288216">
    <property type="component" value="Unassembled WGS sequence"/>
</dbReference>
<sequence>MENVPTRSCPGPPQLENGFVQDLGTVYLARSHAVYQCQVGYFMSGGDGTVRCGEDLQWEISSLRCLSEYTARAPHSEGHLRDTGCEFCVTCGMAESG</sequence>
<name>A0A401QFT7_SCYTO</name>
<dbReference type="InterPro" id="IPR035976">
    <property type="entry name" value="Sushi/SCR/CCP_sf"/>
</dbReference>
<dbReference type="SMART" id="SM00032">
    <property type="entry name" value="CCP"/>
    <property type="match status" value="1"/>
</dbReference>
<protein>
    <recommendedName>
        <fullName evidence="3">Sushi domain-containing protein</fullName>
    </recommendedName>
</protein>
<dbReference type="EMBL" id="BFAA01065444">
    <property type="protein sequence ID" value="GCB84288.1"/>
    <property type="molecule type" value="Genomic_DNA"/>
</dbReference>
<dbReference type="STRING" id="75743.A0A401QFT7"/>
<evidence type="ECO:0000313" key="4">
    <source>
        <dbReference type="EMBL" id="GCB84288.1"/>
    </source>
</evidence>